<sequence>MPRKKQGLRNYHHKSRNGCMNCKRRRVKCDAQAPICANCFRRNECCTYQSLDSNQSSLNTPQWTSEVAVIGSSTSGTSSSARSPSSNSASTNGQWTGSLGFASNAATSYTPPTWIPFHVSPSAGTIESLCPATISIKSCLSLLLCKSWFTKDEASLWVPVLTDQANKYRYVQHCFFSLTCLVQDRVNSRYCDTPIPAYQHQATALSLFQQAPPVINEENWVAVLTFSVCIIVFQLTVQAYCPETDFDFVATLRVLRSSNTIKHDALPYLRKSKHWPLIMTRNFIPNKPLDLKMYASLHRLGELVSETLENDMNDDDDEERAEINREAFSELHAWITRCQGIPRFWESYSEWPSIVTPEYLEVLAEGDDIALLIFIHWCVVMYMSPKRWFVTAWAKRAAVFAVGKLKAEWGELLAWAWEVLSTPPTMPMYREFPTP</sequence>
<dbReference type="InterPro" id="IPR036864">
    <property type="entry name" value="Zn2-C6_fun-type_DNA-bd_sf"/>
</dbReference>
<dbReference type="EMBL" id="MU002054">
    <property type="protein sequence ID" value="KAF2790805.1"/>
    <property type="molecule type" value="Genomic_DNA"/>
</dbReference>
<dbReference type="GO" id="GO:0000981">
    <property type="term" value="F:DNA-binding transcription factor activity, RNA polymerase II-specific"/>
    <property type="evidence" value="ECO:0007669"/>
    <property type="project" value="InterPro"/>
</dbReference>
<gene>
    <name evidence="3" type="ORF">K505DRAFT_377266</name>
</gene>
<dbReference type="AlphaFoldDB" id="A0A6A6X3W0"/>
<feature type="domain" description="Zn(2)-C6 fungal-type" evidence="2">
    <location>
        <begin position="18"/>
        <end position="48"/>
    </location>
</feature>
<protein>
    <recommendedName>
        <fullName evidence="2">Zn(2)-C6 fungal-type domain-containing protein</fullName>
    </recommendedName>
</protein>
<dbReference type="PROSITE" id="PS50048">
    <property type="entry name" value="ZN2_CY6_FUNGAL_2"/>
    <property type="match status" value="1"/>
</dbReference>
<dbReference type="PANTHER" id="PTHR47657">
    <property type="entry name" value="STEROL REGULATORY ELEMENT-BINDING PROTEIN ECM22"/>
    <property type="match status" value="1"/>
</dbReference>
<evidence type="ECO:0000313" key="4">
    <source>
        <dbReference type="Proteomes" id="UP000799757"/>
    </source>
</evidence>
<dbReference type="SUPFAM" id="SSF57701">
    <property type="entry name" value="Zn2/Cys6 DNA-binding domain"/>
    <property type="match status" value="1"/>
</dbReference>
<proteinExistence type="predicted"/>
<dbReference type="PANTHER" id="PTHR47657:SF7">
    <property type="entry name" value="STEROL REGULATORY ELEMENT-BINDING PROTEIN ECM22"/>
    <property type="match status" value="1"/>
</dbReference>
<reference evidence="3" key="1">
    <citation type="journal article" date="2020" name="Stud. Mycol.">
        <title>101 Dothideomycetes genomes: a test case for predicting lifestyles and emergence of pathogens.</title>
        <authorList>
            <person name="Haridas S."/>
            <person name="Albert R."/>
            <person name="Binder M."/>
            <person name="Bloem J."/>
            <person name="Labutti K."/>
            <person name="Salamov A."/>
            <person name="Andreopoulos B."/>
            <person name="Baker S."/>
            <person name="Barry K."/>
            <person name="Bills G."/>
            <person name="Bluhm B."/>
            <person name="Cannon C."/>
            <person name="Castanera R."/>
            <person name="Culley D."/>
            <person name="Daum C."/>
            <person name="Ezra D."/>
            <person name="Gonzalez J."/>
            <person name="Henrissat B."/>
            <person name="Kuo A."/>
            <person name="Liang C."/>
            <person name="Lipzen A."/>
            <person name="Lutzoni F."/>
            <person name="Magnuson J."/>
            <person name="Mondo S."/>
            <person name="Nolan M."/>
            <person name="Ohm R."/>
            <person name="Pangilinan J."/>
            <person name="Park H.-J."/>
            <person name="Ramirez L."/>
            <person name="Alfaro M."/>
            <person name="Sun H."/>
            <person name="Tritt A."/>
            <person name="Yoshinaga Y."/>
            <person name="Zwiers L.-H."/>
            <person name="Turgeon B."/>
            <person name="Goodwin S."/>
            <person name="Spatafora J."/>
            <person name="Crous P."/>
            <person name="Grigoriev I."/>
        </authorList>
    </citation>
    <scope>NUCLEOTIDE SEQUENCE</scope>
    <source>
        <strain evidence="3">CBS 109.77</strain>
    </source>
</reference>
<evidence type="ECO:0000313" key="3">
    <source>
        <dbReference type="EMBL" id="KAF2790805.1"/>
    </source>
</evidence>
<accession>A0A6A6X3W0</accession>
<dbReference type="Proteomes" id="UP000799757">
    <property type="component" value="Unassembled WGS sequence"/>
</dbReference>
<dbReference type="GO" id="GO:0008270">
    <property type="term" value="F:zinc ion binding"/>
    <property type="evidence" value="ECO:0007669"/>
    <property type="project" value="InterPro"/>
</dbReference>
<dbReference type="SMART" id="SM00066">
    <property type="entry name" value="GAL4"/>
    <property type="match status" value="1"/>
</dbReference>
<dbReference type="InterPro" id="IPR001138">
    <property type="entry name" value="Zn2Cys6_DnaBD"/>
</dbReference>
<dbReference type="InterPro" id="IPR052400">
    <property type="entry name" value="Zn2-C6_fungal_TF"/>
</dbReference>
<name>A0A6A6X3W0_9PLEO</name>
<dbReference type="OrthoDB" id="3546279at2759"/>
<keyword evidence="4" id="KW-1185">Reference proteome</keyword>
<dbReference type="Gene3D" id="4.10.240.10">
    <property type="entry name" value="Zn(2)-C6 fungal-type DNA-binding domain"/>
    <property type="match status" value="1"/>
</dbReference>
<dbReference type="PROSITE" id="PS00463">
    <property type="entry name" value="ZN2_CY6_FUNGAL_1"/>
    <property type="match status" value="1"/>
</dbReference>
<evidence type="ECO:0000259" key="2">
    <source>
        <dbReference type="PROSITE" id="PS50048"/>
    </source>
</evidence>
<keyword evidence="1" id="KW-0539">Nucleus</keyword>
<organism evidence="3 4">
    <name type="scientific">Melanomma pulvis-pyrius CBS 109.77</name>
    <dbReference type="NCBI Taxonomy" id="1314802"/>
    <lineage>
        <taxon>Eukaryota</taxon>
        <taxon>Fungi</taxon>
        <taxon>Dikarya</taxon>
        <taxon>Ascomycota</taxon>
        <taxon>Pezizomycotina</taxon>
        <taxon>Dothideomycetes</taxon>
        <taxon>Pleosporomycetidae</taxon>
        <taxon>Pleosporales</taxon>
        <taxon>Melanommataceae</taxon>
        <taxon>Melanomma</taxon>
    </lineage>
</organism>
<dbReference type="Pfam" id="PF00172">
    <property type="entry name" value="Zn_clus"/>
    <property type="match status" value="1"/>
</dbReference>
<evidence type="ECO:0000256" key="1">
    <source>
        <dbReference type="ARBA" id="ARBA00023242"/>
    </source>
</evidence>
<dbReference type="CDD" id="cd00067">
    <property type="entry name" value="GAL4"/>
    <property type="match status" value="1"/>
</dbReference>